<keyword evidence="13" id="KW-1185">Reference proteome</keyword>
<evidence type="ECO:0000256" key="7">
    <source>
        <dbReference type="ARBA" id="ARBA00022989"/>
    </source>
</evidence>
<keyword evidence="2 9" id="KW-1003">Cell membrane</keyword>
<comment type="similarity">
    <text evidence="1 9 11">Belongs to the peptidase A8 family.</text>
</comment>
<comment type="caution">
    <text evidence="9">Lacks conserved residue(s) required for the propagation of feature annotation.</text>
</comment>
<evidence type="ECO:0000256" key="3">
    <source>
        <dbReference type="ARBA" id="ARBA00022670"/>
    </source>
</evidence>
<dbReference type="PRINTS" id="PR00781">
    <property type="entry name" value="LIPOSIGPTASE"/>
</dbReference>
<dbReference type="PANTHER" id="PTHR33695">
    <property type="entry name" value="LIPOPROTEIN SIGNAL PEPTIDASE"/>
    <property type="match status" value="1"/>
</dbReference>
<comment type="pathway">
    <text evidence="9">Protein modification; lipoprotein biosynthesis (signal peptide cleavage).</text>
</comment>
<dbReference type="Pfam" id="PF01252">
    <property type="entry name" value="Peptidase_A8"/>
    <property type="match status" value="1"/>
</dbReference>
<keyword evidence="3 9" id="KW-0645">Protease</keyword>
<dbReference type="Proteomes" id="UP001597413">
    <property type="component" value="Unassembled WGS sequence"/>
</dbReference>
<keyword evidence="7 9" id="KW-1133">Transmembrane helix</keyword>
<evidence type="ECO:0000256" key="9">
    <source>
        <dbReference type="HAMAP-Rule" id="MF_00161"/>
    </source>
</evidence>
<comment type="subcellular location">
    <subcellularLocation>
        <location evidence="9">Cell membrane</location>
        <topology evidence="9">Multi-pass membrane protein</topology>
    </subcellularLocation>
</comment>
<keyword evidence="6 9" id="KW-0378">Hydrolase</keyword>
<dbReference type="NCBIfam" id="TIGR00077">
    <property type="entry name" value="lspA"/>
    <property type="match status" value="1"/>
</dbReference>
<reference evidence="13" key="1">
    <citation type="journal article" date="2019" name="Int. J. Syst. Evol. Microbiol.">
        <title>The Global Catalogue of Microorganisms (GCM) 10K type strain sequencing project: providing services to taxonomists for standard genome sequencing and annotation.</title>
        <authorList>
            <consortium name="The Broad Institute Genomics Platform"/>
            <consortium name="The Broad Institute Genome Sequencing Center for Infectious Disease"/>
            <person name="Wu L."/>
            <person name="Ma J."/>
        </authorList>
    </citation>
    <scope>NUCLEOTIDE SEQUENCE [LARGE SCALE GENOMIC DNA]</scope>
    <source>
        <strain evidence="13">CCUG 55131</strain>
    </source>
</reference>
<dbReference type="GO" id="GO:0004190">
    <property type="term" value="F:aspartic-type endopeptidase activity"/>
    <property type="evidence" value="ECO:0007669"/>
    <property type="project" value="UniProtKB-EC"/>
</dbReference>
<evidence type="ECO:0000256" key="6">
    <source>
        <dbReference type="ARBA" id="ARBA00022801"/>
    </source>
</evidence>
<evidence type="ECO:0000256" key="1">
    <source>
        <dbReference type="ARBA" id="ARBA00006139"/>
    </source>
</evidence>
<keyword evidence="8 9" id="KW-0472">Membrane</keyword>
<name>A0ABW5A5G7_9RHOB</name>
<keyword evidence="4 9" id="KW-0812">Transmembrane</keyword>
<organism evidence="12 13">
    <name type="scientific">Rhodobacter lacus</name>
    <dbReference type="NCBI Taxonomy" id="1641972"/>
    <lineage>
        <taxon>Bacteria</taxon>
        <taxon>Pseudomonadati</taxon>
        <taxon>Pseudomonadota</taxon>
        <taxon>Alphaproteobacteria</taxon>
        <taxon>Rhodobacterales</taxon>
        <taxon>Rhodobacter group</taxon>
        <taxon>Rhodobacter</taxon>
    </lineage>
</organism>
<dbReference type="PANTHER" id="PTHR33695:SF1">
    <property type="entry name" value="LIPOPROTEIN SIGNAL PEPTIDASE"/>
    <property type="match status" value="1"/>
</dbReference>
<evidence type="ECO:0000256" key="8">
    <source>
        <dbReference type="ARBA" id="ARBA00023136"/>
    </source>
</evidence>
<evidence type="ECO:0000256" key="11">
    <source>
        <dbReference type="RuleBase" id="RU004181"/>
    </source>
</evidence>
<evidence type="ECO:0000256" key="5">
    <source>
        <dbReference type="ARBA" id="ARBA00022750"/>
    </source>
</evidence>
<dbReference type="RefSeq" id="WP_377386434.1">
    <property type="nucleotide sequence ID" value="NZ_JBHUIX010000003.1"/>
</dbReference>
<evidence type="ECO:0000256" key="4">
    <source>
        <dbReference type="ARBA" id="ARBA00022692"/>
    </source>
</evidence>
<dbReference type="EC" id="3.4.23.36" evidence="9"/>
<dbReference type="HAMAP" id="MF_00161">
    <property type="entry name" value="LspA"/>
    <property type="match status" value="1"/>
</dbReference>
<feature type="active site" evidence="9">
    <location>
        <position position="117"/>
    </location>
</feature>
<dbReference type="EMBL" id="JBHUIX010000003">
    <property type="protein sequence ID" value="MFD2172874.1"/>
    <property type="molecule type" value="Genomic_DNA"/>
</dbReference>
<feature type="transmembrane region" description="Helical" evidence="9">
    <location>
        <begin position="88"/>
        <end position="107"/>
    </location>
</feature>
<proteinExistence type="inferred from homology"/>
<comment type="catalytic activity">
    <reaction evidence="9 10">
        <text>Release of signal peptides from bacterial membrane prolipoproteins. Hydrolyzes -Xaa-Yaa-Zaa-|-(S,diacylglyceryl)Cys-, in which Xaa is hydrophobic (preferably Leu), and Yaa (Ala or Ser) and Zaa (Gly or Ala) have small, neutral side chains.</text>
        <dbReference type="EC" id="3.4.23.36"/>
    </reaction>
</comment>
<evidence type="ECO:0000313" key="13">
    <source>
        <dbReference type="Proteomes" id="UP001597413"/>
    </source>
</evidence>
<comment type="caution">
    <text evidence="12">The sequence shown here is derived from an EMBL/GenBank/DDBJ whole genome shotgun (WGS) entry which is preliminary data.</text>
</comment>
<accession>A0ABW5A5G7</accession>
<evidence type="ECO:0000256" key="2">
    <source>
        <dbReference type="ARBA" id="ARBA00022475"/>
    </source>
</evidence>
<dbReference type="InterPro" id="IPR001872">
    <property type="entry name" value="Peptidase_A8"/>
</dbReference>
<feature type="transmembrane region" description="Helical" evidence="9">
    <location>
        <begin position="62"/>
        <end position="81"/>
    </location>
</feature>
<feature type="transmembrane region" description="Helical" evidence="9">
    <location>
        <begin position="130"/>
        <end position="149"/>
    </location>
</feature>
<protein>
    <recommendedName>
        <fullName evidence="9">Lipoprotein signal peptidase</fullName>
        <ecNumber evidence="9">3.4.23.36</ecNumber>
    </recommendedName>
    <alternativeName>
        <fullName evidence="9">Prolipoprotein signal peptidase</fullName>
    </alternativeName>
    <alternativeName>
        <fullName evidence="9">Signal peptidase II</fullName>
        <shortName evidence="9">SPase II</shortName>
    </alternativeName>
</protein>
<evidence type="ECO:0000313" key="12">
    <source>
        <dbReference type="EMBL" id="MFD2172874.1"/>
    </source>
</evidence>
<feature type="active site" evidence="9">
    <location>
        <position position="136"/>
    </location>
</feature>
<keyword evidence="5 9" id="KW-0064">Aspartyl protease</keyword>
<sequence>MRTAAWTAALVLMLDQASKYIVVHGMGLDRVGAIDLLPPWLNLRMAWNRGINFGLFSGEDEITRWVLVVVALAIALWVWLWVGRGRHLARVTVSAGLLIGGALGNVIDRLAYGAVADFLNMSLPIWQNPYSFNIADIAIFLGAAGLVLFTGEGEAKRRR</sequence>
<dbReference type="PROSITE" id="PS00855">
    <property type="entry name" value="SPASE_II"/>
    <property type="match status" value="1"/>
</dbReference>
<evidence type="ECO:0000256" key="10">
    <source>
        <dbReference type="RuleBase" id="RU000594"/>
    </source>
</evidence>
<comment type="function">
    <text evidence="9 10">This protein specifically catalyzes the removal of signal peptides from prolipoproteins.</text>
</comment>
<gene>
    <name evidence="9 12" type="primary">lspA</name>
    <name evidence="12" type="ORF">ACFSM0_02095</name>
</gene>